<evidence type="ECO:0000313" key="2">
    <source>
        <dbReference type="EMBL" id="KIM88215.1"/>
    </source>
</evidence>
<dbReference type="InParanoid" id="A0A0C3FUZ0"/>
<name>A0A0C3FUZ0_PILCF</name>
<reference evidence="2 3" key="1">
    <citation type="submission" date="2014-04" db="EMBL/GenBank/DDBJ databases">
        <authorList>
            <consortium name="DOE Joint Genome Institute"/>
            <person name="Kuo A."/>
            <person name="Tarkka M."/>
            <person name="Buscot F."/>
            <person name="Kohler A."/>
            <person name="Nagy L.G."/>
            <person name="Floudas D."/>
            <person name="Copeland A."/>
            <person name="Barry K.W."/>
            <person name="Cichocki N."/>
            <person name="Veneault-Fourrey C."/>
            <person name="LaButti K."/>
            <person name="Lindquist E.A."/>
            <person name="Lipzen A."/>
            <person name="Lundell T."/>
            <person name="Morin E."/>
            <person name="Murat C."/>
            <person name="Sun H."/>
            <person name="Tunlid A."/>
            <person name="Henrissat B."/>
            <person name="Grigoriev I.V."/>
            <person name="Hibbett D.S."/>
            <person name="Martin F."/>
            <person name="Nordberg H.P."/>
            <person name="Cantor M.N."/>
            <person name="Hua S.X."/>
        </authorList>
    </citation>
    <scope>NUCLEOTIDE SEQUENCE [LARGE SCALE GENOMIC DNA]</scope>
    <source>
        <strain evidence="2 3">F 1598</strain>
    </source>
</reference>
<dbReference type="EMBL" id="KN832977">
    <property type="protein sequence ID" value="KIM88215.1"/>
    <property type="molecule type" value="Genomic_DNA"/>
</dbReference>
<feature type="region of interest" description="Disordered" evidence="1">
    <location>
        <begin position="287"/>
        <end position="365"/>
    </location>
</feature>
<feature type="region of interest" description="Disordered" evidence="1">
    <location>
        <begin position="68"/>
        <end position="91"/>
    </location>
</feature>
<organism evidence="2 3">
    <name type="scientific">Piloderma croceum (strain F 1598)</name>
    <dbReference type="NCBI Taxonomy" id="765440"/>
    <lineage>
        <taxon>Eukaryota</taxon>
        <taxon>Fungi</taxon>
        <taxon>Dikarya</taxon>
        <taxon>Basidiomycota</taxon>
        <taxon>Agaricomycotina</taxon>
        <taxon>Agaricomycetes</taxon>
        <taxon>Agaricomycetidae</taxon>
        <taxon>Atheliales</taxon>
        <taxon>Atheliaceae</taxon>
        <taxon>Piloderma</taxon>
    </lineage>
</organism>
<evidence type="ECO:0000313" key="3">
    <source>
        <dbReference type="Proteomes" id="UP000054166"/>
    </source>
</evidence>
<feature type="compositionally biased region" description="Basic and acidic residues" evidence="1">
    <location>
        <begin position="70"/>
        <end position="82"/>
    </location>
</feature>
<keyword evidence="3" id="KW-1185">Reference proteome</keyword>
<dbReference type="Proteomes" id="UP000054166">
    <property type="component" value="Unassembled WGS sequence"/>
</dbReference>
<accession>A0A0C3FUZ0</accession>
<protein>
    <submittedName>
        <fullName evidence="2">Uncharacterized protein</fullName>
    </submittedName>
</protein>
<feature type="region of interest" description="Disordered" evidence="1">
    <location>
        <begin position="226"/>
        <end position="263"/>
    </location>
</feature>
<dbReference type="AlphaFoldDB" id="A0A0C3FUZ0"/>
<feature type="compositionally biased region" description="Pro residues" evidence="1">
    <location>
        <begin position="351"/>
        <end position="363"/>
    </location>
</feature>
<feature type="compositionally biased region" description="Basic and acidic residues" evidence="1">
    <location>
        <begin position="312"/>
        <end position="323"/>
    </location>
</feature>
<dbReference type="HOGENOM" id="CLU_650711_0_0_1"/>
<proteinExistence type="predicted"/>
<sequence length="422" mass="48310">MLYEYNMYGNYPPYEYAQPPPELDIHPNSAAAQLGLTPEQIRGVSEEQERWFREEYQQELEEDRLHRARVSTEHQEQDHEARWVPTPPISDFDPTPQTYEVLDEPPEDATSSYDNGPLNPELTPRVLRRVRHSELYVVPFDGCEPNDGANTMPEHDNMIKQLVRELVISDDAMGDWAEEMEGIELPQGEYVQTRYSPPLSAPSPAPQHQPTPPITIYLPPPINYAPPPTRHRPPRTHNTSRCPPFRLYMHPQHVRGPPRENRTGHVTAMRCEDCHATTRAARIRPPLYVPPTLCNDGETPYRSQQCIPWPRDVCRDPPPHRDPQQSPPRRSDSPNWRAPNPNCPTSCRSLSPPPQSPPAPPISPLCSKIPLMPPKHHTESQVVSELISIIKTTSDALQSIVWIAERLIRQVNAERRLAHKLR</sequence>
<evidence type="ECO:0000256" key="1">
    <source>
        <dbReference type="SAM" id="MobiDB-lite"/>
    </source>
</evidence>
<reference evidence="3" key="2">
    <citation type="submission" date="2015-01" db="EMBL/GenBank/DDBJ databases">
        <title>Evolutionary Origins and Diversification of the Mycorrhizal Mutualists.</title>
        <authorList>
            <consortium name="DOE Joint Genome Institute"/>
            <consortium name="Mycorrhizal Genomics Consortium"/>
            <person name="Kohler A."/>
            <person name="Kuo A."/>
            <person name="Nagy L.G."/>
            <person name="Floudas D."/>
            <person name="Copeland A."/>
            <person name="Barry K.W."/>
            <person name="Cichocki N."/>
            <person name="Veneault-Fourrey C."/>
            <person name="LaButti K."/>
            <person name="Lindquist E.A."/>
            <person name="Lipzen A."/>
            <person name="Lundell T."/>
            <person name="Morin E."/>
            <person name="Murat C."/>
            <person name="Riley R."/>
            <person name="Ohm R."/>
            <person name="Sun H."/>
            <person name="Tunlid A."/>
            <person name="Henrissat B."/>
            <person name="Grigoriev I.V."/>
            <person name="Hibbett D.S."/>
            <person name="Martin F."/>
        </authorList>
    </citation>
    <scope>NUCLEOTIDE SEQUENCE [LARGE SCALE GENOMIC DNA]</scope>
    <source>
        <strain evidence="3">F 1598</strain>
    </source>
</reference>
<gene>
    <name evidence="2" type="ORF">PILCRDRAFT_3254</name>
</gene>